<dbReference type="Proteomes" id="UP000049979">
    <property type="component" value="Unassembled WGS sequence"/>
</dbReference>
<keyword evidence="2" id="KW-1185">Reference proteome</keyword>
<proteinExistence type="predicted"/>
<gene>
    <name evidence="1" type="ORF">M72_31401</name>
</gene>
<dbReference type="InterPro" id="IPR024540">
    <property type="entry name" value="DUF3879"/>
</dbReference>
<protein>
    <submittedName>
        <fullName evidence="1">Uncharacterized protein</fullName>
    </submittedName>
</protein>
<dbReference type="STRING" id="301302.ERS852420_03445"/>
<evidence type="ECO:0000313" key="1">
    <source>
        <dbReference type="EMBL" id="CRL41328.1"/>
    </source>
</evidence>
<dbReference type="Pfam" id="PF12995">
    <property type="entry name" value="DUF3879"/>
    <property type="match status" value="1"/>
</dbReference>
<dbReference type="OrthoDB" id="1937363at2"/>
<reference evidence="2" key="1">
    <citation type="submission" date="2015-05" db="EMBL/GenBank/DDBJ databases">
        <authorList>
            <consortium name="Pathogen Informatics"/>
        </authorList>
    </citation>
    <scope>NUCLEOTIDE SEQUENCE [LARGE SCALE GENOMIC DNA]</scope>
    <source>
        <strain evidence="2">M72</strain>
    </source>
</reference>
<accession>A0A0M6WV83</accession>
<sequence length="218" mass="24435">MSRITDYGFLFQTTFGTSKTNLVNNIQLSQMNSSSVQKQLKAAGIDTNSKKYKAALSEMMKNGNGAMFTNVQAIKNLMSQYDKNGDWIDPNTGLTGLAVTDENRNSYKHIISIPESSREEMFELAKKEFLNENGTLNGDTTKRESVYNNLYRKMDKDDRLSAGWTMEQYEHQYRQAFAEAAKAADSTWRAGKPIPAGALDGITRESVESGRKSVDIKL</sequence>
<dbReference type="RefSeq" id="WP_055068439.1">
    <property type="nucleotide sequence ID" value="NZ_CP173697.1"/>
</dbReference>
<dbReference type="EMBL" id="CVRR01000043">
    <property type="protein sequence ID" value="CRL41328.1"/>
    <property type="molecule type" value="Genomic_DNA"/>
</dbReference>
<dbReference type="AlphaFoldDB" id="A0A0M6WV83"/>
<evidence type="ECO:0000313" key="2">
    <source>
        <dbReference type="Proteomes" id="UP000049979"/>
    </source>
</evidence>
<name>A0A0M6WV83_9FIRM</name>
<organism evidence="1 2">
    <name type="scientific">Roseburia faecis</name>
    <dbReference type="NCBI Taxonomy" id="301302"/>
    <lineage>
        <taxon>Bacteria</taxon>
        <taxon>Bacillati</taxon>
        <taxon>Bacillota</taxon>
        <taxon>Clostridia</taxon>
        <taxon>Lachnospirales</taxon>
        <taxon>Lachnospiraceae</taxon>
        <taxon>Roseburia</taxon>
    </lineage>
</organism>